<feature type="domain" description="6-phosphogluconate dehydrogenase NADP-binding" evidence="1">
    <location>
        <begin position="10"/>
        <end position="81"/>
    </location>
</feature>
<dbReference type="EMBL" id="BLPF01000003">
    <property type="protein sequence ID" value="GFJ83661.1"/>
    <property type="molecule type" value="Genomic_DNA"/>
</dbReference>
<sequence length="93" mass="9474">MSVINDRAPVTVIGLGPMGRAMAAALMRAGHPVTVWNRTPGRADSLVAQGATRAASPAAAVAGSDLIVLSLTDYPAMHDILGPIVSLLAGKSW</sequence>
<dbReference type="PANTHER" id="PTHR43580:SF2">
    <property type="entry name" value="CYTOKINE-LIKE NUCLEAR FACTOR N-PAC"/>
    <property type="match status" value="1"/>
</dbReference>
<reference evidence="2 3" key="2">
    <citation type="submission" date="2020-03" db="EMBL/GenBank/DDBJ databases">
        <authorList>
            <person name="Ichikawa N."/>
            <person name="Kimura A."/>
            <person name="Kitahashi Y."/>
            <person name="Uohara A."/>
        </authorList>
    </citation>
    <scope>NUCLEOTIDE SEQUENCE [LARGE SCALE GENOMIC DNA]</scope>
    <source>
        <strain evidence="2 3">NBRC 108639</strain>
    </source>
</reference>
<evidence type="ECO:0000313" key="3">
    <source>
        <dbReference type="Proteomes" id="UP000482800"/>
    </source>
</evidence>
<proteinExistence type="predicted"/>
<organism evidence="2 3">
    <name type="scientific">Phytohabitans houttuyneae</name>
    <dbReference type="NCBI Taxonomy" id="1076126"/>
    <lineage>
        <taxon>Bacteria</taxon>
        <taxon>Bacillati</taxon>
        <taxon>Actinomycetota</taxon>
        <taxon>Actinomycetes</taxon>
        <taxon>Micromonosporales</taxon>
        <taxon>Micromonosporaceae</taxon>
    </lineage>
</organism>
<dbReference type="InterPro" id="IPR051265">
    <property type="entry name" value="HIBADH-related_NP60_sf"/>
</dbReference>
<dbReference type="Gene3D" id="3.40.50.720">
    <property type="entry name" value="NAD(P)-binding Rossmann-like Domain"/>
    <property type="match status" value="1"/>
</dbReference>
<reference evidence="2 3" key="1">
    <citation type="submission" date="2020-03" db="EMBL/GenBank/DDBJ databases">
        <title>Whole genome shotgun sequence of Phytohabitans houttuyneae NBRC 108639.</title>
        <authorList>
            <person name="Komaki H."/>
            <person name="Tamura T."/>
        </authorList>
    </citation>
    <scope>NUCLEOTIDE SEQUENCE [LARGE SCALE GENOMIC DNA]</scope>
    <source>
        <strain evidence="2 3">NBRC 108639</strain>
    </source>
</reference>
<comment type="caution">
    <text evidence="2">The sequence shown here is derived from an EMBL/GenBank/DDBJ whole genome shotgun (WGS) entry which is preliminary data.</text>
</comment>
<evidence type="ECO:0000259" key="1">
    <source>
        <dbReference type="Pfam" id="PF03446"/>
    </source>
</evidence>
<dbReference type="InterPro" id="IPR036291">
    <property type="entry name" value="NAD(P)-bd_dom_sf"/>
</dbReference>
<gene>
    <name evidence="2" type="ORF">Phou_078410</name>
</gene>
<dbReference type="RefSeq" id="WP_218579453.1">
    <property type="nucleotide sequence ID" value="NZ_BAABGO010000083.1"/>
</dbReference>
<accession>A0A6V8KMM1</accession>
<dbReference type="SUPFAM" id="SSF51735">
    <property type="entry name" value="NAD(P)-binding Rossmann-fold domains"/>
    <property type="match status" value="1"/>
</dbReference>
<dbReference type="Pfam" id="PF03446">
    <property type="entry name" value="NAD_binding_2"/>
    <property type="match status" value="1"/>
</dbReference>
<dbReference type="InterPro" id="IPR006115">
    <property type="entry name" value="6PGDH_NADP-bd"/>
</dbReference>
<dbReference type="GO" id="GO:0050661">
    <property type="term" value="F:NADP binding"/>
    <property type="evidence" value="ECO:0007669"/>
    <property type="project" value="InterPro"/>
</dbReference>
<protein>
    <recommendedName>
        <fullName evidence="1">6-phosphogluconate dehydrogenase NADP-binding domain-containing protein</fullName>
    </recommendedName>
</protein>
<dbReference type="AlphaFoldDB" id="A0A6V8KMM1"/>
<dbReference type="PANTHER" id="PTHR43580">
    <property type="entry name" value="OXIDOREDUCTASE GLYR1-RELATED"/>
    <property type="match status" value="1"/>
</dbReference>
<evidence type="ECO:0000313" key="2">
    <source>
        <dbReference type="EMBL" id="GFJ83661.1"/>
    </source>
</evidence>
<dbReference type="Proteomes" id="UP000482800">
    <property type="component" value="Unassembled WGS sequence"/>
</dbReference>
<name>A0A6V8KMM1_9ACTN</name>
<keyword evidence="3" id="KW-1185">Reference proteome</keyword>